<evidence type="ECO:0000256" key="6">
    <source>
        <dbReference type="ARBA" id="ARBA00023054"/>
    </source>
</evidence>
<dbReference type="STRING" id="1229780.BN381_430082"/>
<evidence type="ECO:0000256" key="7">
    <source>
        <dbReference type="ARBA" id="ARBA00023306"/>
    </source>
</evidence>
<feature type="compositionally biased region" description="Basic and acidic residues" evidence="10">
    <location>
        <begin position="206"/>
        <end position="217"/>
    </location>
</feature>
<evidence type="ECO:0000256" key="9">
    <source>
        <dbReference type="SAM" id="Coils"/>
    </source>
</evidence>
<dbReference type="NCBIfam" id="TIGR03544">
    <property type="entry name" value="DivI1A_domain"/>
    <property type="match status" value="1"/>
</dbReference>
<dbReference type="Pfam" id="PF05103">
    <property type="entry name" value="DivIVA"/>
    <property type="match status" value="1"/>
</dbReference>
<dbReference type="eggNOG" id="COG3599">
    <property type="taxonomic scope" value="Bacteria"/>
</dbReference>
<feature type="compositionally biased region" description="Low complexity" evidence="10">
    <location>
        <begin position="59"/>
        <end position="68"/>
    </location>
</feature>
<protein>
    <recommendedName>
        <fullName evidence="3">Cell wall synthesis protein Wag31</fullName>
    </recommendedName>
    <alternativeName>
        <fullName evidence="8">Antigen 84</fullName>
    </alternativeName>
</protein>
<keyword evidence="4" id="KW-0963">Cytoplasm</keyword>
<keyword evidence="6 9" id="KW-0175">Coiled coil</keyword>
<dbReference type="AlphaFoldDB" id="R4Z5R1"/>
<dbReference type="RefSeq" id="WP_012228924.1">
    <property type="nucleotide sequence ID" value="NZ_HG422565.1"/>
</dbReference>
<feature type="region of interest" description="Disordered" evidence="10">
    <location>
        <begin position="206"/>
        <end position="367"/>
    </location>
</feature>
<accession>R4Z5R1</accession>
<comment type="subcellular location">
    <subcellularLocation>
        <location evidence="1">Cytoplasm</location>
    </subcellularLocation>
</comment>
<dbReference type="Gene3D" id="6.10.250.660">
    <property type="match status" value="1"/>
</dbReference>
<evidence type="ECO:0000256" key="3">
    <source>
        <dbReference type="ARBA" id="ARBA00018787"/>
    </source>
</evidence>
<gene>
    <name evidence="11" type="ORF">BN381_430082</name>
</gene>
<feature type="compositionally biased region" description="Low complexity" evidence="10">
    <location>
        <begin position="324"/>
        <end position="337"/>
    </location>
</feature>
<keyword evidence="12" id="KW-1185">Reference proteome</keyword>
<evidence type="ECO:0000256" key="4">
    <source>
        <dbReference type="ARBA" id="ARBA00022490"/>
    </source>
</evidence>
<proteinExistence type="inferred from homology"/>
<keyword evidence="5" id="KW-0132">Cell division</keyword>
<evidence type="ECO:0000256" key="2">
    <source>
        <dbReference type="ARBA" id="ARBA00009008"/>
    </source>
</evidence>
<dbReference type="EMBL" id="CANL01000038">
    <property type="protein sequence ID" value="CCM64686.1"/>
    <property type="molecule type" value="Genomic_DNA"/>
</dbReference>
<evidence type="ECO:0000313" key="12">
    <source>
        <dbReference type="Proteomes" id="UP000018291"/>
    </source>
</evidence>
<comment type="caution">
    <text evidence="11">The sequence shown here is derived from an EMBL/GenBank/DDBJ whole genome shotgun (WGS) entry which is preliminary data.</text>
</comment>
<keyword evidence="7" id="KW-0131">Cell cycle</keyword>
<name>R4Z5R1_9ACTN</name>
<dbReference type="PANTHER" id="PTHR35794:SF2">
    <property type="entry name" value="CELL DIVISION PROTEIN DIVIVA"/>
    <property type="match status" value="1"/>
</dbReference>
<evidence type="ECO:0000256" key="1">
    <source>
        <dbReference type="ARBA" id="ARBA00004496"/>
    </source>
</evidence>
<comment type="similarity">
    <text evidence="2">Belongs to the DivIVA family.</text>
</comment>
<feature type="coiled-coil region" evidence="9">
    <location>
        <begin position="168"/>
        <end position="202"/>
    </location>
</feature>
<organism evidence="11 12">
    <name type="scientific">Candidatus Neomicrothrix parvicella RN1</name>
    <dbReference type="NCBI Taxonomy" id="1229780"/>
    <lineage>
        <taxon>Bacteria</taxon>
        <taxon>Bacillati</taxon>
        <taxon>Actinomycetota</taxon>
        <taxon>Acidimicrobiia</taxon>
        <taxon>Acidimicrobiales</taxon>
        <taxon>Microthrixaceae</taxon>
        <taxon>Candidatus Neomicrothrix</taxon>
    </lineage>
</organism>
<feature type="compositionally biased region" description="Low complexity" evidence="10">
    <location>
        <begin position="222"/>
        <end position="240"/>
    </location>
</feature>
<evidence type="ECO:0000313" key="11">
    <source>
        <dbReference type="EMBL" id="CCM64686.1"/>
    </source>
</evidence>
<dbReference type="InterPro" id="IPR007793">
    <property type="entry name" value="DivIVA_fam"/>
</dbReference>
<dbReference type="GO" id="GO:0051301">
    <property type="term" value="P:cell division"/>
    <property type="evidence" value="ECO:0007669"/>
    <property type="project" value="UniProtKB-KW"/>
</dbReference>
<evidence type="ECO:0000256" key="10">
    <source>
        <dbReference type="SAM" id="MobiDB-lite"/>
    </source>
</evidence>
<evidence type="ECO:0000256" key="5">
    <source>
        <dbReference type="ARBA" id="ARBA00022618"/>
    </source>
</evidence>
<feature type="region of interest" description="Disordered" evidence="10">
    <location>
        <begin position="51"/>
        <end position="76"/>
    </location>
</feature>
<feature type="region of interest" description="Disordered" evidence="10">
    <location>
        <begin position="388"/>
        <end position="410"/>
    </location>
</feature>
<dbReference type="OrthoDB" id="9815492at2"/>
<dbReference type="GO" id="GO:0005737">
    <property type="term" value="C:cytoplasm"/>
    <property type="evidence" value="ECO:0007669"/>
    <property type="project" value="UniProtKB-SubCell"/>
</dbReference>
<dbReference type="Proteomes" id="UP000018291">
    <property type="component" value="Unassembled WGS sequence"/>
</dbReference>
<dbReference type="HOGENOM" id="CLU_592759_0_0_11"/>
<sequence length="461" mass="49129">MDITPELIAEIDFPDALKGFDKDAVDDFLGQVGTELGRVRYELRKAERRVAELEEDATRASSAPAPASRESDAVKATRTIMAAEETADRIESDATAQAEKMLTEAKTEADTAVEVAGSEAKRLLADAHSSAERLEGEARREADELLVAARRRAEDEYDARVADYERVLGEQEQRSDALANDVDSLEGRVGEYRSVLERLAEEVRRVLDDPDELRFRPTLELTAPAAPTGVPAPVPGSVVPDDTGVEGDSGPTGRAEEWQPGSWSPDLEATEDGAADASLSEQPAERDDLVIDEGDDGSATDDPPTREVEQAASEPADTFDSSGADATDTFDAPPASDLTGEYHEVDVDDGSGADGGEAPNQLQAFSGAVDAPVAQPYVPNNVQEATGIVPQTSPGFDVADDAFPEPPPSWAVESQPMAGGVEFVDLGDDQPGNAAFSVDPAAFVHDDEDEDQKGLRRFFGK</sequence>
<feature type="compositionally biased region" description="Acidic residues" evidence="10">
    <location>
        <begin position="290"/>
        <end position="299"/>
    </location>
</feature>
<dbReference type="InterPro" id="IPR019933">
    <property type="entry name" value="DivIVA_domain"/>
</dbReference>
<reference evidence="11 12" key="1">
    <citation type="journal article" date="2013" name="ISME J.">
        <title>Metabolic model for the filamentous 'Candidatus Microthrix parvicella' based on genomic and metagenomic analyses.</title>
        <authorList>
            <person name="Jon McIlroy S."/>
            <person name="Kristiansen R."/>
            <person name="Albertsen M."/>
            <person name="Michael Karst S."/>
            <person name="Rossetti S."/>
            <person name="Lund Nielsen J."/>
            <person name="Tandoi V."/>
            <person name="James Seviour R."/>
            <person name="Nielsen P.H."/>
        </authorList>
    </citation>
    <scope>NUCLEOTIDE SEQUENCE [LARGE SCALE GENOMIC DNA]</scope>
    <source>
        <strain evidence="11 12">RN1</strain>
    </source>
</reference>
<dbReference type="PANTHER" id="PTHR35794">
    <property type="entry name" value="CELL DIVISION PROTEIN DIVIVA"/>
    <property type="match status" value="1"/>
</dbReference>
<evidence type="ECO:0000256" key="8">
    <source>
        <dbReference type="ARBA" id="ARBA00031737"/>
    </source>
</evidence>